<dbReference type="Pfam" id="PF00067">
    <property type="entry name" value="p450"/>
    <property type="match status" value="1"/>
</dbReference>
<dbReference type="GO" id="GO:0004497">
    <property type="term" value="F:monooxygenase activity"/>
    <property type="evidence" value="ECO:0007669"/>
    <property type="project" value="UniProtKB-KW"/>
</dbReference>
<comment type="similarity">
    <text evidence="1 7">Belongs to the cytochrome P450 family.</text>
</comment>
<keyword evidence="4 6" id="KW-0408">Iron</keyword>
<dbReference type="PANTHER" id="PTHR46300:SF2">
    <property type="entry name" value="CYTOCHROME P450 MONOOXYGENASE ALNH-RELATED"/>
    <property type="match status" value="1"/>
</dbReference>
<accession>A0A6A7AP99</accession>
<keyword evidence="5 7" id="KW-0503">Monooxygenase</keyword>
<dbReference type="Gene3D" id="1.10.630.10">
    <property type="entry name" value="Cytochrome P450"/>
    <property type="match status" value="1"/>
</dbReference>
<dbReference type="PANTHER" id="PTHR46300">
    <property type="entry name" value="P450, PUTATIVE (EUROFUNG)-RELATED-RELATED"/>
    <property type="match status" value="1"/>
</dbReference>
<feature type="binding site" description="axial binding residue" evidence="6">
    <location>
        <position position="448"/>
    </location>
    <ligand>
        <name>heme</name>
        <dbReference type="ChEBI" id="CHEBI:30413"/>
    </ligand>
    <ligandPart>
        <name>Fe</name>
        <dbReference type="ChEBI" id="CHEBI:18248"/>
    </ligandPart>
</feature>
<gene>
    <name evidence="9" type="ORF">T440DRAFT_512118</name>
</gene>
<dbReference type="OrthoDB" id="1055148at2759"/>
<proteinExistence type="inferred from homology"/>
<evidence type="ECO:0000256" key="5">
    <source>
        <dbReference type="ARBA" id="ARBA00023033"/>
    </source>
</evidence>
<evidence type="ECO:0000256" key="2">
    <source>
        <dbReference type="ARBA" id="ARBA00022723"/>
    </source>
</evidence>
<dbReference type="GO" id="GO:0016705">
    <property type="term" value="F:oxidoreductase activity, acting on paired donors, with incorporation or reduction of molecular oxygen"/>
    <property type="evidence" value="ECO:0007669"/>
    <property type="project" value="InterPro"/>
</dbReference>
<dbReference type="EMBL" id="MU006371">
    <property type="protein sequence ID" value="KAF2844594.1"/>
    <property type="molecule type" value="Genomic_DNA"/>
</dbReference>
<evidence type="ECO:0000256" key="6">
    <source>
        <dbReference type="PIRSR" id="PIRSR602401-1"/>
    </source>
</evidence>
<dbReference type="InterPro" id="IPR017972">
    <property type="entry name" value="Cyt_P450_CS"/>
</dbReference>
<dbReference type="CDD" id="cd11065">
    <property type="entry name" value="CYP64-like"/>
    <property type="match status" value="1"/>
</dbReference>
<organism evidence="9 10">
    <name type="scientific">Plenodomus tracheiphilus IPT5</name>
    <dbReference type="NCBI Taxonomy" id="1408161"/>
    <lineage>
        <taxon>Eukaryota</taxon>
        <taxon>Fungi</taxon>
        <taxon>Dikarya</taxon>
        <taxon>Ascomycota</taxon>
        <taxon>Pezizomycotina</taxon>
        <taxon>Dothideomycetes</taxon>
        <taxon>Pleosporomycetidae</taxon>
        <taxon>Pleosporales</taxon>
        <taxon>Pleosporineae</taxon>
        <taxon>Leptosphaeriaceae</taxon>
        <taxon>Plenodomus</taxon>
    </lineage>
</organism>
<sequence>MWTHLVIVGSVLVLGVAYCMVFVGRRPKGCPPGPPTLPIIGNLHQLAHAQAEPHLQYQKWAQEYGPIYSIVLGTKVQIVLSSDQAIKGLIDTRGAISSSRPEFYMGGELGSGDLRFALWPYGQKWRMQRKLAHYALNAKKIVDYTPYLEVESKQLLFDILHDSTDILSKFRRFSSSMMGSIVFGFRWKRWDNPELQEVFRLLNITSEIFSAGTAPLADFYPLLRRIPACLYPLKRKALALHVSQKALYKSYYMTAKHAIIKKLPTARPCLCTDILTFQQQENLSDDTSTFLANTFFEAGSETTASTLYGFIQAMLLYPAAQRAAQAEVDALCNNDNNANRWPEPSDLPNLPYIRACVKEILRWMPAAPLGIPHALIQDTEYMGYHLPAHASLLLNTYTIHNDPTRYPSPELFLPERHLGDSTSSSESSVLTDVSERDHFGFGSGRRICPGMHIVDRTLAVVVARLVWGFDVKAVVGGDGKVVLPRQGDWGRSGEEEVGGGGAGVG</sequence>
<dbReference type="InterPro" id="IPR036396">
    <property type="entry name" value="Cyt_P450_sf"/>
</dbReference>
<dbReference type="InterPro" id="IPR050364">
    <property type="entry name" value="Cytochrome_P450_fung"/>
</dbReference>
<dbReference type="InterPro" id="IPR001128">
    <property type="entry name" value="Cyt_P450"/>
</dbReference>
<dbReference type="Proteomes" id="UP000799423">
    <property type="component" value="Unassembled WGS sequence"/>
</dbReference>
<dbReference type="PRINTS" id="PR00385">
    <property type="entry name" value="P450"/>
</dbReference>
<protein>
    <submittedName>
        <fullName evidence="9">Cytochrome P450</fullName>
    </submittedName>
</protein>
<comment type="cofactor">
    <cofactor evidence="6">
        <name>heme</name>
        <dbReference type="ChEBI" id="CHEBI:30413"/>
    </cofactor>
</comment>
<dbReference type="SUPFAM" id="SSF48264">
    <property type="entry name" value="Cytochrome P450"/>
    <property type="match status" value="1"/>
</dbReference>
<evidence type="ECO:0000256" key="7">
    <source>
        <dbReference type="RuleBase" id="RU000461"/>
    </source>
</evidence>
<keyword evidence="10" id="KW-1185">Reference proteome</keyword>
<keyword evidence="2 6" id="KW-0479">Metal-binding</keyword>
<dbReference type="AlphaFoldDB" id="A0A6A7AP99"/>
<evidence type="ECO:0000256" key="3">
    <source>
        <dbReference type="ARBA" id="ARBA00023002"/>
    </source>
</evidence>
<name>A0A6A7AP99_9PLEO</name>
<dbReference type="PROSITE" id="PS00086">
    <property type="entry name" value="CYTOCHROME_P450"/>
    <property type="match status" value="1"/>
</dbReference>
<evidence type="ECO:0000256" key="4">
    <source>
        <dbReference type="ARBA" id="ARBA00023004"/>
    </source>
</evidence>
<feature type="region of interest" description="Disordered" evidence="8">
    <location>
        <begin position="486"/>
        <end position="505"/>
    </location>
</feature>
<dbReference type="InterPro" id="IPR002401">
    <property type="entry name" value="Cyt_P450_E_grp-I"/>
</dbReference>
<keyword evidence="3 7" id="KW-0560">Oxidoreductase</keyword>
<dbReference type="GO" id="GO:0020037">
    <property type="term" value="F:heme binding"/>
    <property type="evidence" value="ECO:0007669"/>
    <property type="project" value="InterPro"/>
</dbReference>
<keyword evidence="6 7" id="KW-0349">Heme</keyword>
<dbReference type="GO" id="GO:0005506">
    <property type="term" value="F:iron ion binding"/>
    <property type="evidence" value="ECO:0007669"/>
    <property type="project" value="InterPro"/>
</dbReference>
<evidence type="ECO:0000256" key="8">
    <source>
        <dbReference type="SAM" id="MobiDB-lite"/>
    </source>
</evidence>
<evidence type="ECO:0000313" key="10">
    <source>
        <dbReference type="Proteomes" id="UP000799423"/>
    </source>
</evidence>
<reference evidence="9" key="1">
    <citation type="submission" date="2020-01" db="EMBL/GenBank/DDBJ databases">
        <authorList>
            <consortium name="DOE Joint Genome Institute"/>
            <person name="Haridas S."/>
            <person name="Albert R."/>
            <person name="Binder M."/>
            <person name="Bloem J."/>
            <person name="Labutti K."/>
            <person name="Salamov A."/>
            <person name="Andreopoulos B."/>
            <person name="Baker S.E."/>
            <person name="Barry K."/>
            <person name="Bills G."/>
            <person name="Bluhm B.H."/>
            <person name="Cannon C."/>
            <person name="Castanera R."/>
            <person name="Culley D.E."/>
            <person name="Daum C."/>
            <person name="Ezra D."/>
            <person name="Gonzalez J.B."/>
            <person name="Henrissat B."/>
            <person name="Kuo A."/>
            <person name="Liang C."/>
            <person name="Lipzen A."/>
            <person name="Lutzoni F."/>
            <person name="Magnuson J."/>
            <person name="Mondo S."/>
            <person name="Nolan M."/>
            <person name="Ohm R."/>
            <person name="Pangilinan J."/>
            <person name="Park H.-J."/>
            <person name="Ramirez L."/>
            <person name="Alfaro M."/>
            <person name="Sun H."/>
            <person name="Tritt A."/>
            <person name="Yoshinaga Y."/>
            <person name="Zwiers L.-H."/>
            <person name="Turgeon B.G."/>
            <person name="Goodwin S.B."/>
            <person name="Spatafora J.W."/>
            <person name="Crous P.W."/>
            <person name="Grigoriev I.V."/>
        </authorList>
    </citation>
    <scope>NUCLEOTIDE SEQUENCE</scope>
    <source>
        <strain evidence="9">IPT5</strain>
    </source>
</reference>
<dbReference type="PRINTS" id="PR00463">
    <property type="entry name" value="EP450I"/>
</dbReference>
<evidence type="ECO:0000313" key="9">
    <source>
        <dbReference type="EMBL" id="KAF2844594.1"/>
    </source>
</evidence>
<evidence type="ECO:0000256" key="1">
    <source>
        <dbReference type="ARBA" id="ARBA00010617"/>
    </source>
</evidence>